<feature type="domain" description="Flagellar attachment zone protein 1 conserved" evidence="1">
    <location>
        <begin position="88"/>
        <end position="168"/>
    </location>
</feature>
<dbReference type="EMBL" id="JBAMZN010000001">
    <property type="protein sequence ID" value="KAL0531165.1"/>
    <property type="molecule type" value="Genomic_DNA"/>
</dbReference>
<evidence type="ECO:0000313" key="2">
    <source>
        <dbReference type="EMBL" id="KAL0531165.1"/>
    </source>
</evidence>
<comment type="caution">
    <text evidence="2">The sequence shown here is derived from an EMBL/GenBank/DDBJ whole genome shotgun (WGS) entry which is preliminary data.</text>
</comment>
<dbReference type="AlphaFoldDB" id="A0AAW3CA66"/>
<gene>
    <name evidence="2" type="ORF">Q4I28_000095</name>
</gene>
<dbReference type="InterPro" id="IPR056614">
    <property type="entry name" value="FAZ1_cons"/>
</dbReference>
<feature type="domain" description="Flagellar attachment zone protein 1 conserved" evidence="1">
    <location>
        <begin position="1"/>
        <end position="65"/>
    </location>
</feature>
<sequence length="168" mass="18602">LRDAFCSDAARVMGVSKHNVSIISAEIGSLIIKYQIVDPPCEDSEITQRVEEDDFPEVMALYRRRMRGGDEGAAAKSPAVPEEEKEVTTTLQDCGFEGTDWDYVWSIKQEAMCEAFAKGVADALRIRPADVQNINMEKSDDGIVLGASVTHPLVQDYQTIQKALKDHP</sequence>
<dbReference type="Proteomes" id="UP001501274">
    <property type="component" value="Unassembled WGS sequence"/>
</dbReference>
<proteinExistence type="predicted"/>
<dbReference type="Pfam" id="PF23398">
    <property type="entry name" value="FAZ1_cons"/>
    <property type="match status" value="2"/>
</dbReference>
<evidence type="ECO:0000259" key="1">
    <source>
        <dbReference type="Pfam" id="PF23398"/>
    </source>
</evidence>
<reference evidence="2 3" key="1">
    <citation type="submission" date="2024-02" db="EMBL/GenBank/DDBJ databases">
        <title>FIRST GENOME SEQUENCES OF Leishmania (Viannia) shawi, Leishmania (Viannia) lindenbergi AND Leishmania (Viannia) utingensis.</title>
        <authorList>
            <person name="Resadore F."/>
            <person name="Custodio M.G.F."/>
            <person name="Boite M.C."/>
            <person name="Cupolillo E."/>
            <person name="Ferreira G.E.M."/>
        </authorList>
    </citation>
    <scope>NUCLEOTIDE SEQUENCE [LARGE SCALE GENOMIC DNA]</scope>
    <source>
        <strain evidence="2 3">MDAS/BR/1979/M5533</strain>
    </source>
</reference>
<feature type="non-terminal residue" evidence="2">
    <location>
        <position position="1"/>
    </location>
</feature>
<evidence type="ECO:0000313" key="3">
    <source>
        <dbReference type="Proteomes" id="UP001501274"/>
    </source>
</evidence>
<organism evidence="2 3">
    <name type="scientific">Leishmania naiffi</name>
    <dbReference type="NCBI Taxonomy" id="5678"/>
    <lineage>
        <taxon>Eukaryota</taxon>
        <taxon>Discoba</taxon>
        <taxon>Euglenozoa</taxon>
        <taxon>Kinetoplastea</taxon>
        <taxon>Metakinetoplastina</taxon>
        <taxon>Trypanosomatida</taxon>
        <taxon>Trypanosomatidae</taxon>
        <taxon>Leishmaniinae</taxon>
        <taxon>Leishmania</taxon>
        <taxon>Leishmania naiffi species complex</taxon>
    </lineage>
</organism>
<feature type="non-terminal residue" evidence="2">
    <location>
        <position position="168"/>
    </location>
</feature>
<name>A0AAW3CA66_9TRYP</name>
<protein>
    <recommendedName>
        <fullName evidence="1">Flagellar attachment zone protein 1 conserved domain-containing protein</fullName>
    </recommendedName>
</protein>
<accession>A0AAW3CA66</accession>
<keyword evidence="3" id="KW-1185">Reference proteome</keyword>